<feature type="transmembrane region" description="Helical" evidence="4">
    <location>
        <begin position="237"/>
        <end position="255"/>
    </location>
</feature>
<accession>F0JCQ0</accession>
<feature type="transmembrane region" description="Helical" evidence="4">
    <location>
        <begin position="354"/>
        <end position="371"/>
    </location>
</feature>
<reference evidence="6 7" key="1">
    <citation type="journal article" date="2011" name="J. Bacteriol.">
        <title>Genome sequence of the mercury-methylating strain Desulfovibrio desulfuricans ND132.</title>
        <authorList>
            <person name="Brown S.D."/>
            <person name="Gilmour C.C."/>
            <person name="Kucken A.M."/>
            <person name="Wall J.D."/>
            <person name="Elias D.A."/>
            <person name="Brandt C.C."/>
            <person name="Podar M."/>
            <person name="Chertkov O."/>
            <person name="Held B."/>
            <person name="Bruce D.C."/>
            <person name="Detter J.C."/>
            <person name="Tapia R."/>
            <person name="Han C.S."/>
            <person name="Goodwin L.A."/>
            <person name="Cheng J.F."/>
            <person name="Pitluck S."/>
            <person name="Woyke T."/>
            <person name="Mikhailova N."/>
            <person name="Ivanova N.N."/>
            <person name="Han J."/>
            <person name="Lucas S."/>
            <person name="Lapidus A.L."/>
            <person name="Land M.L."/>
            <person name="Hauser L.J."/>
            <person name="Palumbo A.V."/>
        </authorList>
    </citation>
    <scope>NUCLEOTIDE SEQUENCE [LARGE SCALE GENOMIC DNA]</scope>
    <source>
        <strain evidence="6 7">ND132</strain>
    </source>
</reference>
<feature type="transmembrane region" description="Helical" evidence="4">
    <location>
        <begin position="12"/>
        <end position="32"/>
    </location>
</feature>
<gene>
    <name evidence="6" type="ORF">DND132_2527</name>
</gene>
<feature type="transmembrane region" description="Helical" evidence="4">
    <location>
        <begin position="317"/>
        <end position="334"/>
    </location>
</feature>
<dbReference type="eggNOG" id="COG2197">
    <property type="taxonomic scope" value="Bacteria"/>
</dbReference>
<feature type="transmembrane region" description="Helical" evidence="4">
    <location>
        <begin position="262"/>
        <end position="279"/>
    </location>
</feature>
<evidence type="ECO:0000313" key="6">
    <source>
        <dbReference type="EMBL" id="EGB15730.1"/>
    </source>
</evidence>
<feature type="transmembrane region" description="Helical" evidence="4">
    <location>
        <begin position="103"/>
        <end position="123"/>
    </location>
</feature>
<name>F0JCQ0_9BACT</name>
<feature type="transmembrane region" description="Helical" evidence="4">
    <location>
        <begin position="52"/>
        <end position="72"/>
    </location>
</feature>
<dbReference type="HOGENOM" id="CLU_578380_0_0_7"/>
<dbReference type="SMART" id="SM00421">
    <property type="entry name" value="HTH_LUXR"/>
    <property type="match status" value="1"/>
</dbReference>
<dbReference type="GO" id="GO:0006355">
    <property type="term" value="P:regulation of DNA-templated transcription"/>
    <property type="evidence" value="ECO:0007669"/>
    <property type="project" value="InterPro"/>
</dbReference>
<protein>
    <submittedName>
        <fullName evidence="6">Transcriptional regulator, LuxR family</fullName>
    </submittedName>
</protein>
<dbReference type="AlphaFoldDB" id="F0JCQ0"/>
<keyword evidence="1" id="KW-0805">Transcription regulation</keyword>
<feature type="transmembrane region" description="Helical" evidence="4">
    <location>
        <begin position="164"/>
        <end position="183"/>
    </location>
</feature>
<keyword evidence="7" id="KW-1185">Reference proteome</keyword>
<feature type="transmembrane region" description="Helical" evidence="4">
    <location>
        <begin position="204"/>
        <end position="225"/>
    </location>
</feature>
<feature type="transmembrane region" description="Helical" evidence="4">
    <location>
        <begin position="135"/>
        <end position="158"/>
    </location>
</feature>
<keyword evidence="4" id="KW-1133">Transmembrane helix</keyword>
<dbReference type="InterPro" id="IPR000792">
    <property type="entry name" value="Tscrpt_reg_LuxR_C"/>
</dbReference>
<feature type="domain" description="HTH luxR-type" evidence="5">
    <location>
        <begin position="403"/>
        <end position="463"/>
    </location>
</feature>
<keyword evidence="4" id="KW-0472">Membrane</keyword>
<evidence type="ECO:0000256" key="4">
    <source>
        <dbReference type="SAM" id="Phobius"/>
    </source>
</evidence>
<organism evidence="6 7">
    <name type="scientific">Pseudodesulfovibrio mercurii</name>
    <dbReference type="NCBI Taxonomy" id="641491"/>
    <lineage>
        <taxon>Bacteria</taxon>
        <taxon>Pseudomonadati</taxon>
        <taxon>Thermodesulfobacteriota</taxon>
        <taxon>Desulfovibrionia</taxon>
        <taxon>Desulfovibrionales</taxon>
        <taxon>Desulfovibrionaceae</taxon>
    </lineage>
</organism>
<evidence type="ECO:0000256" key="2">
    <source>
        <dbReference type="ARBA" id="ARBA00023125"/>
    </source>
</evidence>
<keyword evidence="4" id="KW-0812">Transmembrane</keyword>
<dbReference type="InterPro" id="IPR036388">
    <property type="entry name" value="WH-like_DNA-bd_sf"/>
</dbReference>
<sequence>MACCRNKLDANGLTAVLAFGLLVGWVVSLLYEGPLLYSLALGKGVDGGVIDAANLLLLAVGLLAAIPVAVASPEACRRLLLGAAAACFAGTLLLPVLPGPYLYGLFPLLSLLAGASMAAWGHLLKSAVPRPGRPLIAPLAMTLACLVLTPAHALTALVAPHWGFALAISALAGYCLLLSRLRVPARTACPPELDAPGYVLRHFLVLYLSIFLITMNAGFMFQAVYPLFARHLVLSSLYTNAPYVAAVLVCAAFPGFKRLQTLYAGLALWGLSLILLTNLDQSVPSFLAVITGMLFAAGLFDYFWWSIFTTDLDSVKNPATLVGSILAATILGSLTGGQLTNLLASGGMLPFDMAQWGLIAILANMVLIGAVNRRLAPILVNQQFLEEDQGPSAEELRLGMIREKLSPREMDVFLLLRDGCANKDICDSLHISINTVKTHNRRIFAKLGLRDRAELQQQFPPTRLPN</sequence>
<feature type="transmembrane region" description="Helical" evidence="4">
    <location>
        <begin position="79"/>
        <end position="97"/>
    </location>
</feature>
<dbReference type="InterPro" id="IPR016032">
    <property type="entry name" value="Sig_transdc_resp-reg_C-effctor"/>
</dbReference>
<dbReference type="SMR" id="F0JCQ0"/>
<dbReference type="PROSITE" id="PS50043">
    <property type="entry name" value="HTH_LUXR_2"/>
    <property type="match status" value="1"/>
</dbReference>
<evidence type="ECO:0000259" key="5">
    <source>
        <dbReference type="PROSITE" id="PS50043"/>
    </source>
</evidence>
<dbReference type="Proteomes" id="UP000007845">
    <property type="component" value="Chromosome"/>
</dbReference>
<evidence type="ECO:0000256" key="3">
    <source>
        <dbReference type="ARBA" id="ARBA00023163"/>
    </source>
</evidence>
<dbReference type="CDD" id="cd06170">
    <property type="entry name" value="LuxR_C_like"/>
    <property type="match status" value="1"/>
</dbReference>
<dbReference type="GO" id="GO:0003677">
    <property type="term" value="F:DNA binding"/>
    <property type="evidence" value="ECO:0007669"/>
    <property type="project" value="UniProtKB-KW"/>
</dbReference>
<dbReference type="Pfam" id="PF00196">
    <property type="entry name" value="GerE"/>
    <property type="match status" value="1"/>
</dbReference>
<evidence type="ECO:0000256" key="1">
    <source>
        <dbReference type="ARBA" id="ARBA00023015"/>
    </source>
</evidence>
<dbReference type="STRING" id="641491.DND132_2527"/>
<dbReference type="PRINTS" id="PR00038">
    <property type="entry name" value="HTHLUXR"/>
</dbReference>
<dbReference type="PANTHER" id="PTHR44688">
    <property type="entry name" value="DNA-BINDING TRANSCRIPTIONAL ACTIVATOR DEVR_DOSR"/>
    <property type="match status" value="1"/>
</dbReference>
<dbReference type="SUPFAM" id="SSF46894">
    <property type="entry name" value="C-terminal effector domain of the bipartite response regulators"/>
    <property type="match status" value="1"/>
</dbReference>
<dbReference type="PANTHER" id="PTHR44688:SF16">
    <property type="entry name" value="DNA-BINDING TRANSCRIPTIONAL ACTIVATOR DEVR_DOSR"/>
    <property type="match status" value="1"/>
</dbReference>
<dbReference type="KEGG" id="ddn:DND132_2527"/>
<keyword evidence="2" id="KW-0238">DNA-binding</keyword>
<evidence type="ECO:0000313" key="7">
    <source>
        <dbReference type="Proteomes" id="UP000007845"/>
    </source>
</evidence>
<proteinExistence type="predicted"/>
<dbReference type="Gene3D" id="1.10.10.10">
    <property type="entry name" value="Winged helix-like DNA-binding domain superfamily/Winged helix DNA-binding domain"/>
    <property type="match status" value="1"/>
</dbReference>
<feature type="transmembrane region" description="Helical" evidence="4">
    <location>
        <begin position="285"/>
        <end position="305"/>
    </location>
</feature>
<keyword evidence="3" id="KW-0804">Transcription</keyword>
<dbReference type="EMBL" id="CP003220">
    <property type="protein sequence ID" value="EGB15730.1"/>
    <property type="molecule type" value="Genomic_DNA"/>
</dbReference>